<keyword evidence="2" id="KW-1185">Reference proteome</keyword>
<name>A0A9N9PKM8_9HELO</name>
<sequence length="142" mass="15604">MNHCEKATRRARLEVYVSYPGEGATEAGSIANYIIIERMWIGGNEAARTYSANCGPSYCWKVEGHGVDNATRCAAPDHCSEREIVAGGCLEERPRRKVAVEKKFQRPSSLGDFGAKTCMGASFPKATTKFRRSIAHTSNSQK</sequence>
<gene>
    <name evidence="1" type="ORF">HYFRA_00008325</name>
</gene>
<proteinExistence type="predicted"/>
<dbReference type="EMBL" id="CAJVRL010000035">
    <property type="protein sequence ID" value="CAG8950091.1"/>
    <property type="molecule type" value="Genomic_DNA"/>
</dbReference>
<organism evidence="1 2">
    <name type="scientific">Hymenoscyphus fraxineus</name>
    <dbReference type="NCBI Taxonomy" id="746836"/>
    <lineage>
        <taxon>Eukaryota</taxon>
        <taxon>Fungi</taxon>
        <taxon>Dikarya</taxon>
        <taxon>Ascomycota</taxon>
        <taxon>Pezizomycotina</taxon>
        <taxon>Leotiomycetes</taxon>
        <taxon>Helotiales</taxon>
        <taxon>Helotiaceae</taxon>
        <taxon>Hymenoscyphus</taxon>
    </lineage>
</organism>
<dbReference type="Proteomes" id="UP000696280">
    <property type="component" value="Unassembled WGS sequence"/>
</dbReference>
<evidence type="ECO:0000313" key="2">
    <source>
        <dbReference type="Proteomes" id="UP000696280"/>
    </source>
</evidence>
<accession>A0A9N9PKM8</accession>
<evidence type="ECO:0000313" key="1">
    <source>
        <dbReference type="EMBL" id="CAG8950091.1"/>
    </source>
</evidence>
<comment type="caution">
    <text evidence="1">The sequence shown here is derived from an EMBL/GenBank/DDBJ whole genome shotgun (WGS) entry which is preliminary data.</text>
</comment>
<protein>
    <submittedName>
        <fullName evidence="1">Uncharacterized protein</fullName>
    </submittedName>
</protein>
<reference evidence="1" key="1">
    <citation type="submission" date="2021-07" db="EMBL/GenBank/DDBJ databases">
        <authorList>
            <person name="Durling M."/>
        </authorList>
    </citation>
    <scope>NUCLEOTIDE SEQUENCE</scope>
</reference>
<dbReference type="AlphaFoldDB" id="A0A9N9PKM8"/>